<name>A0A224Y4P1_9HEMI</name>
<protein>
    <recommendedName>
        <fullName evidence="3">Secreted protein</fullName>
    </recommendedName>
</protein>
<feature type="chain" id="PRO_5012533420" description="Secreted protein" evidence="1">
    <location>
        <begin position="16"/>
        <end position="71"/>
    </location>
</feature>
<accession>A0A224Y4P1</accession>
<reference evidence="2" key="1">
    <citation type="journal article" date="2018" name="PLoS Negl. Trop. Dis.">
        <title>An insight into the salivary gland and fat body transcriptome of Panstrongylus lignarius (Hemiptera: Heteroptera), the main vector of Chagas disease in Peru.</title>
        <authorList>
            <person name="Nevoa J.C."/>
            <person name="Mendes M.T."/>
            <person name="da Silva M.V."/>
            <person name="Soares S.C."/>
            <person name="Oliveira C.J.F."/>
            <person name="Ribeiro J.M.C."/>
        </authorList>
    </citation>
    <scope>NUCLEOTIDE SEQUENCE</scope>
</reference>
<sequence length="71" mass="7371">MSSMMMLVRVCVSGASMVGFGCGGFAFHTGDDLVVVGWLLSVFGREGHDSGALSKEAVIVGGTCSGRSRLW</sequence>
<proteinExistence type="predicted"/>
<dbReference type="EMBL" id="GFTR01000354">
    <property type="protein sequence ID" value="JAW16072.1"/>
    <property type="molecule type" value="Transcribed_RNA"/>
</dbReference>
<feature type="signal peptide" evidence="1">
    <location>
        <begin position="1"/>
        <end position="15"/>
    </location>
</feature>
<evidence type="ECO:0000313" key="2">
    <source>
        <dbReference type="EMBL" id="JAW16072.1"/>
    </source>
</evidence>
<dbReference type="AlphaFoldDB" id="A0A224Y4P1"/>
<evidence type="ECO:0000256" key="1">
    <source>
        <dbReference type="SAM" id="SignalP"/>
    </source>
</evidence>
<organism evidence="2">
    <name type="scientific">Panstrongylus lignarius</name>
    <dbReference type="NCBI Taxonomy" id="156445"/>
    <lineage>
        <taxon>Eukaryota</taxon>
        <taxon>Metazoa</taxon>
        <taxon>Ecdysozoa</taxon>
        <taxon>Arthropoda</taxon>
        <taxon>Hexapoda</taxon>
        <taxon>Insecta</taxon>
        <taxon>Pterygota</taxon>
        <taxon>Neoptera</taxon>
        <taxon>Paraneoptera</taxon>
        <taxon>Hemiptera</taxon>
        <taxon>Heteroptera</taxon>
        <taxon>Panheteroptera</taxon>
        <taxon>Cimicomorpha</taxon>
        <taxon>Reduviidae</taxon>
        <taxon>Triatominae</taxon>
        <taxon>Panstrongylus</taxon>
    </lineage>
</organism>
<evidence type="ECO:0008006" key="3">
    <source>
        <dbReference type="Google" id="ProtNLM"/>
    </source>
</evidence>
<keyword evidence="1" id="KW-0732">Signal</keyword>